<dbReference type="NCBIfam" id="TIGR01735">
    <property type="entry name" value="FGAM_synt"/>
    <property type="match status" value="1"/>
</dbReference>
<dbReference type="InterPro" id="IPR036676">
    <property type="entry name" value="PurM-like_C_sf"/>
</dbReference>
<accession>A0A171KU94</accession>
<feature type="domain" description="Phosphoribosylformylglycinamidine synthase linker" evidence="15">
    <location>
        <begin position="183"/>
        <end position="232"/>
    </location>
</feature>
<feature type="active site" description="Nucleophile" evidence="12">
    <location>
        <position position="1195"/>
    </location>
</feature>
<dbReference type="UniPathway" id="UPA00074">
    <property type="reaction ID" value="UER00128"/>
</dbReference>
<keyword evidence="6 12" id="KW-0547">Nucleotide-binding</keyword>
<dbReference type="PANTHER" id="PTHR10099">
    <property type="entry name" value="PHOSPHORIBOSYLFORMYLGLYCINAMIDINE SYNTHASE"/>
    <property type="match status" value="1"/>
</dbReference>
<comment type="subcellular location">
    <subcellularLocation>
        <location evidence="12">Cytoplasm</location>
    </subcellularLocation>
</comment>
<feature type="binding site" evidence="12">
    <location>
        <position position="758"/>
    </location>
    <ligand>
        <name>Mg(2+)</name>
        <dbReference type="ChEBI" id="CHEBI:18420"/>
    </ligand>
</feature>
<dbReference type="Proteomes" id="UP000078084">
    <property type="component" value="Unassembled WGS sequence"/>
</dbReference>
<evidence type="ECO:0000256" key="5">
    <source>
        <dbReference type="ARBA" id="ARBA00022723"/>
    </source>
</evidence>
<dbReference type="Pfam" id="PF02769">
    <property type="entry name" value="AIRS_C"/>
    <property type="match status" value="2"/>
</dbReference>
<name>A0A171KU94_9BURK</name>
<dbReference type="InterPro" id="IPR040707">
    <property type="entry name" value="FGAR-AT_N"/>
</dbReference>
<proteinExistence type="inferred from homology"/>
<gene>
    <name evidence="12" type="primary">purL</name>
    <name evidence="18" type="ORF">AAV32_05220</name>
</gene>
<evidence type="ECO:0000256" key="1">
    <source>
        <dbReference type="ARBA" id="ARBA00004920"/>
    </source>
</evidence>
<dbReference type="GO" id="GO:0005737">
    <property type="term" value="C:cytoplasm"/>
    <property type="evidence" value="ECO:0007669"/>
    <property type="project" value="UniProtKB-SubCell"/>
</dbReference>
<feature type="active site" evidence="12">
    <location>
        <position position="1316"/>
    </location>
</feature>
<dbReference type="GO" id="GO:0006189">
    <property type="term" value="P:'de novo' IMP biosynthetic process"/>
    <property type="evidence" value="ECO:0007669"/>
    <property type="project" value="UniProtKB-UniRule"/>
</dbReference>
<dbReference type="Pfam" id="PF22689">
    <property type="entry name" value="FGAR-AT_PurM_N-like"/>
    <property type="match status" value="1"/>
</dbReference>
<dbReference type="GO" id="GO:0004642">
    <property type="term" value="F:phosphoribosylformylglycinamidine synthase activity"/>
    <property type="evidence" value="ECO:0007669"/>
    <property type="project" value="UniProtKB-UniRule"/>
</dbReference>
<evidence type="ECO:0000256" key="10">
    <source>
        <dbReference type="ARBA" id="ARBA00022962"/>
    </source>
</evidence>
<evidence type="ECO:0000256" key="3">
    <source>
        <dbReference type="ARBA" id="ARBA00022490"/>
    </source>
</evidence>
<feature type="binding site" evidence="12">
    <location>
        <position position="715"/>
    </location>
    <ligand>
        <name>Mg(2+)</name>
        <dbReference type="ChEBI" id="CHEBI:18420"/>
    </ligand>
</feature>
<protein>
    <recommendedName>
        <fullName evidence="12">Phosphoribosylformylglycinamidine synthase</fullName>
        <shortName evidence="12">FGAM synthase</shortName>
        <shortName evidence="12">FGAMS</shortName>
        <ecNumber evidence="12">6.3.5.3</ecNumber>
    </recommendedName>
    <alternativeName>
        <fullName evidence="12">Formylglycinamide ribonucleotide amidotransferase</fullName>
        <shortName evidence="12">FGAR amidotransferase</shortName>
        <shortName evidence="12">FGAR-AT</shortName>
    </alternativeName>
</protein>
<comment type="similarity">
    <text evidence="2 12">In the N-terminal section; belongs to the FGAMS family.</text>
</comment>
<dbReference type="InterPro" id="IPR010918">
    <property type="entry name" value="PurM-like_C_dom"/>
</dbReference>
<dbReference type="GO" id="GO:0005524">
    <property type="term" value="F:ATP binding"/>
    <property type="evidence" value="ECO:0007669"/>
    <property type="project" value="UniProtKB-UniRule"/>
</dbReference>
<dbReference type="EC" id="6.3.5.3" evidence="12"/>
<comment type="pathway">
    <text evidence="1 12">Purine metabolism; IMP biosynthesis via de novo pathway; 5-amino-1-(5-phospho-D-ribosyl)imidazole from N(2)-formyl-N(1)-(5-phospho-D-ribosyl)glycinamide: step 1/2.</text>
</comment>
<evidence type="ECO:0000256" key="11">
    <source>
        <dbReference type="ARBA" id="ARBA00052585"/>
    </source>
</evidence>
<dbReference type="FunFam" id="3.30.1330.10:FF:000005">
    <property type="entry name" value="Phosphoribosylformylglycinamidine synthase"/>
    <property type="match status" value="1"/>
</dbReference>
<feature type="binding site" evidence="12">
    <location>
        <position position="923"/>
    </location>
    <ligand>
        <name>ATP</name>
        <dbReference type="ChEBI" id="CHEBI:30616"/>
    </ligand>
</feature>
<keyword evidence="19" id="KW-1185">Reference proteome</keyword>
<dbReference type="FunFam" id="3.40.50.880:FF:000008">
    <property type="entry name" value="Phosphoribosylformylglycinamidine synthase"/>
    <property type="match status" value="1"/>
</dbReference>
<comment type="caution">
    <text evidence="12">Lacks conserved residue(s) required for the propagation of feature annotation.</text>
</comment>
<keyword evidence="8 12" id="KW-0067">ATP-binding</keyword>
<dbReference type="SMART" id="SM01211">
    <property type="entry name" value="GATase_5"/>
    <property type="match status" value="1"/>
</dbReference>
<dbReference type="SUPFAM" id="SSF82697">
    <property type="entry name" value="PurS-like"/>
    <property type="match status" value="1"/>
</dbReference>
<evidence type="ECO:0000259" key="16">
    <source>
        <dbReference type="Pfam" id="PF18076"/>
    </source>
</evidence>
<comment type="function">
    <text evidence="12">Phosphoribosylformylglycinamidine synthase involved in the purines biosynthetic pathway. Catalyzes the ATP-dependent conversion of formylglycinamide ribonucleotide (FGAR) and glutamine to yield formylglycinamidine ribonucleotide (FGAM) and glutamate.</text>
</comment>
<dbReference type="PANTHER" id="PTHR10099:SF1">
    <property type="entry name" value="PHOSPHORIBOSYLFORMYLGLYCINAMIDINE SYNTHASE"/>
    <property type="match status" value="1"/>
</dbReference>
<dbReference type="CDD" id="cd02203">
    <property type="entry name" value="PurL_repeat1"/>
    <property type="match status" value="1"/>
</dbReference>
<dbReference type="PATRIC" id="fig|206506.3.peg.1119"/>
<evidence type="ECO:0000256" key="8">
    <source>
        <dbReference type="ARBA" id="ARBA00022840"/>
    </source>
</evidence>
<dbReference type="FunFam" id="1.10.8.750:FF:000002">
    <property type="entry name" value="Phosphoribosylformylglycinamidine synthase"/>
    <property type="match status" value="1"/>
</dbReference>
<evidence type="ECO:0000256" key="6">
    <source>
        <dbReference type="ARBA" id="ARBA00022741"/>
    </source>
</evidence>
<keyword evidence="10 12" id="KW-0315">Glutamine amidotransferase</keyword>
<evidence type="ECO:0000256" key="7">
    <source>
        <dbReference type="ARBA" id="ARBA00022755"/>
    </source>
</evidence>
<sequence>MSSSLLIIPGSSALSAFRRERLLAQLHKAGLPVADVAAYYEHFAWAETPLDDAGRERLALALNGGKPVGGTEAGKDALVLRVIPRLGTISPWASKATDILQNCSLESVRRVERGVRYVLTLQRGLLGTRKLDAQQLAQAAACLHDRMTETVVDADFDGSALFAELQGKPLATVPVLEQGRVALERANTELGLALSDDEIDYLLKSFGDLGRNPTDVELMMFAQANSEHCRHKIFNASWVIDGQPQEQTLFGMIRATHAAQPLGTIVAYSDNAAIMEGGTAQRFYPGAQAELGERTYGRREATVHTLMKVETHNHPTAIAPFPGASTGAGGEIRDEGATGRGSKPKAGLTGFTVSHLRFDDALQPWENDHHGLPDRIASPLDIMIEGPLGGAAFNNEFGRPNLLGYFRTYEQTTEDGRWGYHKPIMIAGGLGSIDGDQTHKLGIPPGSLLIQLGGPGLRIGMGGGAASSMGVGANSAELDFDSVQRGNPEIERRAQEVIDACWRQGTENPILAIHDVGAGGLSNAFPELVNDAGRGAIFDLRRVPVEESGMSPAEIWSNESQERYVLAILPKDLARFDALARRERCPYAVVGITTEERRLKVVDGARGADAELFAGLPSLPADVMAAPSAEPHPVDVPMDVILGKPPRMLRDVQHRAPKGSPLDLTLISLDDAAERVLRHPTVANKSFLITIGDRTVGGLSSRDQMVGPWQVPVADCAVTLADHDGFRGEAMAMGERTPLAVLDAPASGRMAVAEALTNLVAADVGRLEDIKLSANWMAACGSAGQDAALFDTVSAVSELCQQVGLSIPVGKDSLSMKTGWEEAGERREVVSPVSLIVTAFAPVADVRNSLTPQLRTDLGNTVLILVDLGQGKHRLGASILAQAFNQLGEAVPDIDDAESLRAFFAAIRALAEAGSILAYHDRSDGGLYATVCEMAFAGHTGVSVNLDMLTFDANVADWGDYKIRPEQVSVQRAEATLKALFAEEAGAVIQVRAEDRDAVLQVFRGAGLSAHTHVIGAPNQTDEIEFYRDGHRIWNRPRAELGRIWSEVSWRIASRRDNPASAQAEYDTWLDLADPGMTPRVAFDPQEDVAAPYIATGVRPRVAILREQGCNSHIEMAWAFDKSGFEAVDVHMTDLLSGQASLASMQGLVAVGGFSYGDVLGAGEGWARTIQLNDKLAQQFAAYFARPDTFGLGVCNGCQMMAALASMIPGAENWPRFTRNQSEKYEARVSMVEVQSSPSLFFSGMEGARIPVAVAHGEGYADFSLQGNRDKVLAAARFVDNRGEATEAYPFNPNGSPDGLTAVTTADGRFTVMMPHPERVTRNAMMSWAPARWGAADQGGDYSPWLRFFRNARVWLK</sequence>
<evidence type="ECO:0000313" key="19">
    <source>
        <dbReference type="Proteomes" id="UP000078084"/>
    </source>
</evidence>
<dbReference type="NCBIfam" id="NF003672">
    <property type="entry name" value="PRK05297.1"/>
    <property type="match status" value="1"/>
</dbReference>
<evidence type="ECO:0000259" key="14">
    <source>
        <dbReference type="Pfam" id="PF02769"/>
    </source>
</evidence>
<dbReference type="SUPFAM" id="SSF55326">
    <property type="entry name" value="PurM N-terminal domain-like"/>
    <property type="match status" value="2"/>
</dbReference>
<dbReference type="GO" id="GO:0046872">
    <property type="term" value="F:metal ion binding"/>
    <property type="evidence" value="ECO:0007669"/>
    <property type="project" value="UniProtKB-KW"/>
</dbReference>
<evidence type="ECO:0000259" key="15">
    <source>
        <dbReference type="Pfam" id="PF18072"/>
    </source>
</evidence>
<keyword evidence="7 12" id="KW-0658">Purine biosynthesis</keyword>
<feature type="region of interest" description="Disordered" evidence="13">
    <location>
        <begin position="315"/>
        <end position="346"/>
    </location>
</feature>
<dbReference type="Gene3D" id="1.10.8.750">
    <property type="entry name" value="Phosphoribosylformylglycinamidine synthase, linker domain"/>
    <property type="match status" value="1"/>
</dbReference>
<comment type="caution">
    <text evidence="18">The sequence shown here is derived from an EMBL/GenBank/DDBJ whole genome shotgun (WGS) entry which is preliminary data.</text>
</comment>
<dbReference type="SUPFAM" id="SSF52317">
    <property type="entry name" value="Class I glutamine amidotransferase-like"/>
    <property type="match status" value="1"/>
</dbReference>
<feature type="active site" evidence="12">
    <location>
        <position position="1318"/>
    </location>
</feature>
<comment type="subunit">
    <text evidence="12">Monomer.</text>
</comment>
<feature type="binding site" evidence="12">
    <location>
        <position position="714"/>
    </location>
    <ligand>
        <name>ATP</name>
        <dbReference type="ChEBI" id="CHEBI:30616"/>
    </ligand>
</feature>
<feature type="domain" description="FGAR-AT PurM N-terminal-like" evidence="17">
    <location>
        <begin position="684"/>
        <end position="842"/>
    </location>
</feature>
<dbReference type="Pfam" id="PF18076">
    <property type="entry name" value="FGAR-AT_N"/>
    <property type="match status" value="1"/>
</dbReference>
<dbReference type="HAMAP" id="MF_00419">
    <property type="entry name" value="PurL_1"/>
    <property type="match status" value="1"/>
</dbReference>
<evidence type="ECO:0000256" key="2">
    <source>
        <dbReference type="ARBA" id="ARBA00008608"/>
    </source>
</evidence>
<dbReference type="EMBL" id="LBNE01000002">
    <property type="protein sequence ID" value="KKO72461.1"/>
    <property type="molecule type" value="Genomic_DNA"/>
</dbReference>
<feature type="binding site" evidence="12">
    <location>
        <position position="754"/>
    </location>
    <ligand>
        <name>Mg(2+)</name>
        <dbReference type="ChEBI" id="CHEBI:18420"/>
    </ligand>
</feature>
<keyword evidence="9 12" id="KW-0460">Magnesium</keyword>
<reference evidence="18 19" key="1">
    <citation type="submission" date="2015-04" db="EMBL/GenBank/DDBJ databases">
        <title>Genome sequence of Kerstersia gyiorum CG1.</title>
        <authorList>
            <person name="Greninger A.L."/>
            <person name="Kozyreva V."/>
            <person name="Chaturvedi V."/>
        </authorList>
    </citation>
    <scope>NUCLEOTIDE SEQUENCE [LARGE SCALE GENOMIC DNA]</scope>
    <source>
        <strain evidence="18 19">CG1</strain>
    </source>
</reference>
<feature type="domain" description="PurM-like C-terminal" evidence="14">
    <location>
        <begin position="863"/>
        <end position="1016"/>
    </location>
</feature>
<feature type="binding site" evidence="12">
    <location>
        <position position="921"/>
    </location>
    <ligand>
        <name>Mg(2+)</name>
        <dbReference type="ChEBI" id="CHEBI:18420"/>
    </ligand>
</feature>
<dbReference type="RefSeq" id="WP_068368475.1">
    <property type="nucleotide sequence ID" value="NZ_LBNE01000002.1"/>
</dbReference>
<dbReference type="Gene3D" id="3.90.650.10">
    <property type="entry name" value="PurM-like C-terminal domain"/>
    <property type="match status" value="2"/>
</dbReference>
<dbReference type="Pfam" id="PF18072">
    <property type="entry name" value="FGAR-AT_linker"/>
    <property type="match status" value="1"/>
</dbReference>
<evidence type="ECO:0000256" key="12">
    <source>
        <dbReference type="HAMAP-Rule" id="MF_00419"/>
    </source>
</evidence>
<dbReference type="SUPFAM" id="SSF109736">
    <property type="entry name" value="FGAM synthase PurL, linker domain"/>
    <property type="match status" value="1"/>
</dbReference>
<evidence type="ECO:0000313" key="18">
    <source>
        <dbReference type="EMBL" id="KKO72461.1"/>
    </source>
</evidence>
<keyword evidence="3 12" id="KW-0963">Cytoplasm</keyword>
<evidence type="ECO:0000256" key="4">
    <source>
        <dbReference type="ARBA" id="ARBA00022598"/>
    </source>
</evidence>
<organism evidence="18 19">
    <name type="scientific">Kerstersia gyiorum</name>
    <dbReference type="NCBI Taxonomy" id="206506"/>
    <lineage>
        <taxon>Bacteria</taxon>
        <taxon>Pseudomonadati</taxon>
        <taxon>Pseudomonadota</taxon>
        <taxon>Betaproteobacteria</taxon>
        <taxon>Burkholderiales</taxon>
        <taxon>Alcaligenaceae</taxon>
        <taxon>Kerstersia</taxon>
    </lineage>
</organism>
<feature type="binding site" evidence="12">
    <location>
        <begin position="323"/>
        <end position="334"/>
    </location>
    <ligand>
        <name>ATP</name>
        <dbReference type="ChEBI" id="CHEBI:30616"/>
    </ligand>
</feature>
<dbReference type="CDD" id="cd01740">
    <property type="entry name" value="GATase1_FGAR_AT"/>
    <property type="match status" value="1"/>
</dbReference>
<keyword evidence="5 12" id="KW-0479">Metal-binding</keyword>
<dbReference type="Gene3D" id="3.40.50.880">
    <property type="match status" value="1"/>
</dbReference>
<evidence type="ECO:0000259" key="17">
    <source>
        <dbReference type="Pfam" id="PF22689"/>
    </source>
</evidence>
<comment type="catalytic activity">
    <reaction evidence="11 12">
        <text>N(2)-formyl-N(1)-(5-phospho-beta-D-ribosyl)glycinamide + L-glutamine + ATP + H2O = 2-formamido-N(1)-(5-O-phospho-beta-D-ribosyl)acetamidine + L-glutamate + ADP + phosphate + H(+)</text>
        <dbReference type="Rhea" id="RHEA:17129"/>
        <dbReference type="ChEBI" id="CHEBI:15377"/>
        <dbReference type="ChEBI" id="CHEBI:15378"/>
        <dbReference type="ChEBI" id="CHEBI:29985"/>
        <dbReference type="ChEBI" id="CHEBI:30616"/>
        <dbReference type="ChEBI" id="CHEBI:43474"/>
        <dbReference type="ChEBI" id="CHEBI:58359"/>
        <dbReference type="ChEBI" id="CHEBI:147286"/>
        <dbReference type="ChEBI" id="CHEBI:147287"/>
        <dbReference type="ChEBI" id="CHEBI:456216"/>
        <dbReference type="EC" id="6.3.5.3"/>
    </reaction>
</comment>
<feature type="domain" description="Phosphoribosylformylglycinamidine synthase N-terminal" evidence="16">
    <location>
        <begin position="40"/>
        <end position="162"/>
    </location>
</feature>
<keyword evidence="4 12" id="KW-0436">Ligase</keyword>
<evidence type="ECO:0000256" key="13">
    <source>
        <dbReference type="SAM" id="MobiDB-lite"/>
    </source>
</evidence>
<dbReference type="InterPro" id="IPR010073">
    <property type="entry name" value="PurL_large"/>
</dbReference>
<dbReference type="CDD" id="cd02204">
    <property type="entry name" value="PurL_repeat2"/>
    <property type="match status" value="1"/>
</dbReference>
<dbReference type="InterPro" id="IPR029062">
    <property type="entry name" value="Class_I_gatase-like"/>
</dbReference>
<dbReference type="FunFam" id="3.90.650.10:FF:000024">
    <property type="entry name" value="Phosphoribosylformylglycinamidine synthase"/>
    <property type="match status" value="1"/>
</dbReference>
<feature type="domain" description="PurM-like C-terminal" evidence="14">
    <location>
        <begin position="445"/>
        <end position="603"/>
    </location>
</feature>
<dbReference type="InterPro" id="IPR036921">
    <property type="entry name" value="PurM-like_N_sf"/>
</dbReference>
<dbReference type="SUPFAM" id="SSF56042">
    <property type="entry name" value="PurM C-terminal domain-like"/>
    <property type="match status" value="2"/>
</dbReference>
<dbReference type="Pfam" id="PF13507">
    <property type="entry name" value="GATase_5"/>
    <property type="match status" value="1"/>
</dbReference>
<dbReference type="PROSITE" id="PS51273">
    <property type="entry name" value="GATASE_TYPE_1"/>
    <property type="match status" value="1"/>
</dbReference>
<evidence type="ECO:0000256" key="9">
    <source>
        <dbReference type="ARBA" id="ARBA00022842"/>
    </source>
</evidence>
<dbReference type="InterPro" id="IPR055181">
    <property type="entry name" value="FGAR-AT_PurM_N-like"/>
</dbReference>
<dbReference type="Gene3D" id="3.30.1330.10">
    <property type="entry name" value="PurM-like, N-terminal domain"/>
    <property type="match status" value="2"/>
</dbReference>
<dbReference type="InterPro" id="IPR041609">
    <property type="entry name" value="PurL_linker"/>
</dbReference>
<dbReference type="InterPro" id="IPR036604">
    <property type="entry name" value="PurS-like_sf"/>
</dbReference>
<dbReference type="STRING" id="206506.AAV32_05220"/>